<dbReference type="InterPro" id="IPR036291">
    <property type="entry name" value="NAD(P)-bd_dom_sf"/>
</dbReference>
<dbReference type="GO" id="GO:0008202">
    <property type="term" value="P:steroid metabolic process"/>
    <property type="evidence" value="ECO:0007669"/>
    <property type="project" value="TreeGrafter"/>
</dbReference>
<dbReference type="Pfam" id="PF00106">
    <property type="entry name" value="adh_short"/>
    <property type="match status" value="1"/>
</dbReference>
<dbReference type="Proteomes" id="UP000694844">
    <property type="component" value="Chromosome 7"/>
</dbReference>
<dbReference type="InterPro" id="IPR020904">
    <property type="entry name" value="Sc_DH/Rdtase_CS"/>
</dbReference>
<keyword evidence="4" id="KW-1185">Reference proteome</keyword>
<feature type="signal peptide" evidence="3">
    <location>
        <begin position="1"/>
        <end position="16"/>
    </location>
</feature>
<sequence>MWFAVAILIVVALVVAFYRMFKSRGSNPKRISVKGQGVLITGCDTGFGHDLAKRLDALGFRVFAGCLEENGPGARELEKSCSDRLQVLQLNVTKEEQIDAIRRNIETVHQKTGCGLWAVINNAGIDSIGDIEFSPMELYRRVADVNLFGVVHVTKTFLPMIRKSKGRVINNTSVKGRISLPRISVYGITKYGIENFSDCLRLEMRKFGVKVVIVEPGEFGGVTGILRGDNLNRLQSDMENMWKQASAEVRQVYGRKYLESQFSGLGHASKTSPSSTRPVVDAFVDALTLENPKTRYLVDGGIGLVDKYCFYARLNSYLPTSWMDFLVDRWFNSMGISEIGS</sequence>
<dbReference type="PRINTS" id="PR00080">
    <property type="entry name" value="SDRFAMILY"/>
</dbReference>
<evidence type="ECO:0000256" key="2">
    <source>
        <dbReference type="RuleBase" id="RU000363"/>
    </source>
</evidence>
<reference evidence="5" key="1">
    <citation type="submission" date="2025-08" db="UniProtKB">
        <authorList>
            <consortium name="RefSeq"/>
        </authorList>
    </citation>
    <scope>IDENTIFICATION</scope>
    <source>
        <tissue evidence="5">Whole sample</tissue>
    </source>
</reference>
<protein>
    <submittedName>
        <fullName evidence="5">D-beta-hydroxybutyrate dehydrogenase, mitochondrial-like</fullName>
    </submittedName>
</protein>
<dbReference type="GO" id="GO:0016491">
    <property type="term" value="F:oxidoreductase activity"/>
    <property type="evidence" value="ECO:0007669"/>
    <property type="project" value="UniProtKB-KW"/>
</dbReference>
<dbReference type="SUPFAM" id="SSF51735">
    <property type="entry name" value="NAD(P)-binding Rossmann-fold domains"/>
    <property type="match status" value="1"/>
</dbReference>
<keyword evidence="1" id="KW-0560">Oxidoreductase</keyword>
<dbReference type="KEGG" id="cvn:111102940"/>
<dbReference type="PANTHER" id="PTHR43313:SF36">
    <property type="entry name" value="D-BETA-HYDROXYBUTYRATE DEHYDROGENASE, MITOCHONDRIAL"/>
    <property type="match status" value="1"/>
</dbReference>
<evidence type="ECO:0000256" key="1">
    <source>
        <dbReference type="ARBA" id="ARBA00023002"/>
    </source>
</evidence>
<dbReference type="RefSeq" id="XP_022291603.1">
    <property type="nucleotide sequence ID" value="XM_022435895.1"/>
</dbReference>
<dbReference type="GeneID" id="111102940"/>
<name>A0A8B8ALW9_CRAVI</name>
<accession>A0A8B8ALW9</accession>
<evidence type="ECO:0000313" key="4">
    <source>
        <dbReference type="Proteomes" id="UP000694844"/>
    </source>
</evidence>
<evidence type="ECO:0000313" key="5">
    <source>
        <dbReference type="RefSeq" id="XP_022291603.1"/>
    </source>
</evidence>
<dbReference type="PROSITE" id="PS00061">
    <property type="entry name" value="ADH_SHORT"/>
    <property type="match status" value="1"/>
</dbReference>
<dbReference type="Gene3D" id="3.40.50.720">
    <property type="entry name" value="NAD(P)-binding Rossmann-like Domain"/>
    <property type="match status" value="1"/>
</dbReference>
<organism evidence="4 5">
    <name type="scientific">Crassostrea virginica</name>
    <name type="common">Eastern oyster</name>
    <dbReference type="NCBI Taxonomy" id="6565"/>
    <lineage>
        <taxon>Eukaryota</taxon>
        <taxon>Metazoa</taxon>
        <taxon>Spiralia</taxon>
        <taxon>Lophotrochozoa</taxon>
        <taxon>Mollusca</taxon>
        <taxon>Bivalvia</taxon>
        <taxon>Autobranchia</taxon>
        <taxon>Pteriomorphia</taxon>
        <taxon>Ostreida</taxon>
        <taxon>Ostreoidea</taxon>
        <taxon>Ostreidae</taxon>
        <taxon>Crassostrea</taxon>
    </lineage>
</organism>
<comment type="similarity">
    <text evidence="2">Belongs to the short-chain dehydrogenases/reductases (SDR) family.</text>
</comment>
<gene>
    <name evidence="5" type="primary">LOC111102940</name>
</gene>
<feature type="chain" id="PRO_5034859090" evidence="3">
    <location>
        <begin position="17"/>
        <end position="341"/>
    </location>
</feature>
<dbReference type="OrthoDB" id="2102561at2759"/>
<dbReference type="AlphaFoldDB" id="A0A8B8ALW9"/>
<keyword evidence="3" id="KW-0732">Signal</keyword>
<evidence type="ECO:0000256" key="3">
    <source>
        <dbReference type="SAM" id="SignalP"/>
    </source>
</evidence>
<proteinExistence type="inferred from homology"/>
<dbReference type="InterPro" id="IPR002347">
    <property type="entry name" value="SDR_fam"/>
</dbReference>
<dbReference type="PANTHER" id="PTHR43313">
    <property type="entry name" value="SHORT-CHAIN DEHYDROGENASE/REDUCTASE FAMILY 9C"/>
    <property type="match status" value="1"/>
</dbReference>
<dbReference type="PRINTS" id="PR00081">
    <property type="entry name" value="GDHRDH"/>
</dbReference>